<evidence type="ECO:0000313" key="3">
    <source>
        <dbReference type="Proteomes" id="UP000256572"/>
    </source>
</evidence>
<keyword evidence="1" id="KW-0472">Membrane</keyword>
<dbReference type="Pfam" id="PF09913">
    <property type="entry name" value="DUF2142"/>
    <property type="match status" value="1"/>
</dbReference>
<accession>A0AAN1PJZ6</accession>
<evidence type="ECO:0000313" key="2">
    <source>
        <dbReference type="EMBL" id="AXN01561.1"/>
    </source>
</evidence>
<dbReference type="AlphaFoldDB" id="A0AAN1PJZ6"/>
<reference evidence="2 3" key="2">
    <citation type="submission" date="2018-08" db="EMBL/GenBank/DDBJ databases">
        <title>Acetobacter oryzifermentans sp. nov., isolated from Korea traditional vinegar and reclassification of Acetobacter pasteurianus subsp. ascendens (Henneberg 1898) as Acetobacter ascendens comb. nov.</title>
        <authorList>
            <person name="Cho G.Y."/>
            <person name="Lee S.H."/>
        </authorList>
    </citation>
    <scope>NUCLEOTIDE SEQUENCE [LARGE SCALE GENOMIC DNA]</scope>
    <source>
        <strain evidence="2 3">SH</strain>
    </source>
</reference>
<reference evidence="2 3" key="1">
    <citation type="submission" date="2017-09" db="EMBL/GenBank/DDBJ databases">
        <authorList>
            <person name="Kim K.H."/>
            <person name="Chun B.H."/>
            <person name="Han G.S."/>
            <person name="Hyun S.G."/>
            <person name="Jeon C.O."/>
        </authorList>
    </citation>
    <scope>NUCLEOTIDE SEQUENCE [LARGE SCALE GENOMIC DNA]</scope>
    <source>
        <strain evidence="2 3">SH</strain>
    </source>
</reference>
<feature type="transmembrane region" description="Helical" evidence="1">
    <location>
        <begin position="379"/>
        <end position="404"/>
    </location>
</feature>
<dbReference type="EMBL" id="CP023189">
    <property type="protein sequence ID" value="AXN01561.1"/>
    <property type="molecule type" value="Genomic_DNA"/>
</dbReference>
<feature type="transmembrane region" description="Helical" evidence="1">
    <location>
        <begin position="25"/>
        <end position="45"/>
    </location>
</feature>
<feature type="transmembrane region" description="Helical" evidence="1">
    <location>
        <begin position="206"/>
        <end position="224"/>
    </location>
</feature>
<feature type="transmembrane region" description="Helical" evidence="1">
    <location>
        <begin position="230"/>
        <end position="253"/>
    </location>
</feature>
<sequence length="481" mass="52698">MIKNFLEANGTYLVEIFTSRKVLRCFYVFFALITGMFCVILTPPFQVADEPAHFMRVLEIADNELVGVKYSRLASGTMLSQSVPVLEGIFDKLALSHQSKVTPEMLAQAMAVPWSGNKVSVGLSNTVIYPPTSYIGAVGGVWWARFLHSSLLGTFYLARVGNLLADMAVSVLALYLMPQTGIFLLVILALPMSISLMSSCSQDGMVLALAALGIACTLNGLRQSAVWQKYILACLGGLAFGCVAAAKAPYLVMACVPVLFMNRDNVKYVITSCAMSVGVFSIWVECGIRPVLTELAPQGASAAGQLSFIREHPILLVESIFNSLETYGNYLVNQAIGVLGWLDLPLSSGMYRFATILLGCTFVLPFLCMRSLKTREKAAVRVCGLVLIMLAAVAGIFMALYVTWTPVGKNIVDGVQGRYFLPIVMLGTLYPFLWKQYEMSEDIQHSKKHDVIANIFANCFVVAFMVCCYAAVCQALSYRYW</sequence>
<protein>
    <submittedName>
        <fullName evidence="2">DUF2142 domain-containing protein</fullName>
    </submittedName>
</protein>
<feature type="transmembrane region" description="Helical" evidence="1">
    <location>
        <begin position="127"/>
        <end position="144"/>
    </location>
</feature>
<organism evidence="2 3">
    <name type="scientific">Acetobacter pomorum</name>
    <dbReference type="NCBI Taxonomy" id="65959"/>
    <lineage>
        <taxon>Bacteria</taxon>
        <taxon>Pseudomonadati</taxon>
        <taxon>Pseudomonadota</taxon>
        <taxon>Alphaproteobacteria</taxon>
        <taxon>Acetobacterales</taxon>
        <taxon>Acetobacteraceae</taxon>
        <taxon>Acetobacter</taxon>
    </lineage>
</organism>
<gene>
    <name evidence="2" type="ORF">CJF59_14110</name>
</gene>
<dbReference type="Proteomes" id="UP000256572">
    <property type="component" value="Chromosome"/>
</dbReference>
<keyword evidence="1" id="KW-1133">Transmembrane helix</keyword>
<evidence type="ECO:0000256" key="1">
    <source>
        <dbReference type="SAM" id="Phobius"/>
    </source>
</evidence>
<keyword evidence="1" id="KW-0812">Transmembrane</keyword>
<name>A0AAN1PJZ6_9PROT</name>
<proteinExistence type="predicted"/>
<feature type="transmembrane region" description="Helical" evidence="1">
    <location>
        <begin position="349"/>
        <end position="367"/>
    </location>
</feature>
<feature type="transmembrane region" description="Helical" evidence="1">
    <location>
        <begin position="455"/>
        <end position="478"/>
    </location>
</feature>
<dbReference type="InterPro" id="IPR018674">
    <property type="entry name" value="DUF2142_membrane"/>
</dbReference>
<feature type="transmembrane region" description="Helical" evidence="1">
    <location>
        <begin position="416"/>
        <end position="434"/>
    </location>
</feature>